<protein>
    <submittedName>
        <fullName evidence="1">Uncharacterized protein</fullName>
    </submittedName>
</protein>
<gene>
    <name evidence="1" type="ORF">B9Z19DRAFT_1124626</name>
</gene>
<dbReference type="STRING" id="42251.A0A2T6ZWI3"/>
<keyword evidence="2" id="KW-1185">Reference proteome</keyword>
<sequence length="162" mass="17777">MPTRLHEAGASWLAKQYARWRANGLIDDVGEDFLGLQPSPRIGNFMGAYNGSLKEPDYSIIPDGINGLPRSFPSVVLESGWTSSETKLDCHRHRWHEGSDGNVRVVLLPKIFKPNVDDEIRAILKVSHTIPGAGAQPTLISIKLFPPSNPPAADPTLTMNEL</sequence>
<name>A0A2T6ZWI3_TUBBO</name>
<comment type="caution">
    <text evidence="1">The sequence shown here is derived from an EMBL/GenBank/DDBJ whole genome shotgun (WGS) entry which is preliminary data.</text>
</comment>
<dbReference type="Proteomes" id="UP000244722">
    <property type="component" value="Unassembled WGS sequence"/>
</dbReference>
<dbReference type="AlphaFoldDB" id="A0A2T6ZWI3"/>
<dbReference type="EMBL" id="NESQ01000081">
    <property type="protein sequence ID" value="PUU79833.1"/>
    <property type="molecule type" value="Genomic_DNA"/>
</dbReference>
<dbReference type="OrthoDB" id="76567at2759"/>
<organism evidence="1 2">
    <name type="scientific">Tuber borchii</name>
    <name type="common">White truffle</name>
    <dbReference type="NCBI Taxonomy" id="42251"/>
    <lineage>
        <taxon>Eukaryota</taxon>
        <taxon>Fungi</taxon>
        <taxon>Dikarya</taxon>
        <taxon>Ascomycota</taxon>
        <taxon>Pezizomycotina</taxon>
        <taxon>Pezizomycetes</taxon>
        <taxon>Pezizales</taxon>
        <taxon>Tuberaceae</taxon>
        <taxon>Tuber</taxon>
    </lineage>
</organism>
<reference evidence="1 2" key="1">
    <citation type="submission" date="2017-04" db="EMBL/GenBank/DDBJ databases">
        <title>Draft genome sequence of Tuber borchii Vittad., a whitish edible truffle.</title>
        <authorList>
            <consortium name="DOE Joint Genome Institute"/>
            <person name="Murat C."/>
            <person name="Kuo A."/>
            <person name="Barry K.W."/>
            <person name="Clum A."/>
            <person name="Dockter R.B."/>
            <person name="Fauchery L."/>
            <person name="Iotti M."/>
            <person name="Kohler A."/>
            <person name="Labutti K."/>
            <person name="Lindquist E.A."/>
            <person name="Lipzen A."/>
            <person name="Ohm R.A."/>
            <person name="Wang M."/>
            <person name="Grigoriev I.V."/>
            <person name="Zambonelli A."/>
            <person name="Martin F.M."/>
        </authorList>
    </citation>
    <scope>NUCLEOTIDE SEQUENCE [LARGE SCALE GENOMIC DNA]</scope>
    <source>
        <strain evidence="1 2">Tbo3840</strain>
    </source>
</reference>
<accession>A0A2T6ZWI3</accession>
<proteinExistence type="predicted"/>
<evidence type="ECO:0000313" key="1">
    <source>
        <dbReference type="EMBL" id="PUU79833.1"/>
    </source>
</evidence>
<evidence type="ECO:0000313" key="2">
    <source>
        <dbReference type="Proteomes" id="UP000244722"/>
    </source>
</evidence>